<comment type="caution">
    <text evidence="1">The sequence shown here is derived from an EMBL/GenBank/DDBJ whole genome shotgun (WGS) entry which is preliminary data.</text>
</comment>
<gene>
    <name evidence="1" type="ORF">BJ138DRAFT_1108451</name>
</gene>
<organism evidence="1 2">
    <name type="scientific">Hygrophoropsis aurantiaca</name>
    <dbReference type="NCBI Taxonomy" id="72124"/>
    <lineage>
        <taxon>Eukaryota</taxon>
        <taxon>Fungi</taxon>
        <taxon>Dikarya</taxon>
        <taxon>Basidiomycota</taxon>
        <taxon>Agaricomycotina</taxon>
        <taxon>Agaricomycetes</taxon>
        <taxon>Agaricomycetidae</taxon>
        <taxon>Boletales</taxon>
        <taxon>Coniophorineae</taxon>
        <taxon>Hygrophoropsidaceae</taxon>
        <taxon>Hygrophoropsis</taxon>
    </lineage>
</organism>
<evidence type="ECO:0000313" key="1">
    <source>
        <dbReference type="EMBL" id="KAH7916659.1"/>
    </source>
</evidence>
<dbReference type="EMBL" id="MU267589">
    <property type="protein sequence ID" value="KAH7916659.1"/>
    <property type="molecule type" value="Genomic_DNA"/>
</dbReference>
<sequence length="652" mass="72541">MTTSPPLSDSPQHSNAPLIHTTDDPRPFSTEPLGATRGSESSNSSDQTSSDKLSALPGPSSPPLGRPSRTERYTSVSAPSLERHPDRDAFRATTSEGSASKGSPHQRVSFENDRVQTPPGTRSPVHVHPLLRETASVPSRASILDAALSRLTRISDPTRPPPGLPRGVQTPRKASYDSPVSPSGSHSRATSPIRRLQQWSGFHRPSGREEPFVPVDPFQLRSRLRRLSGHNADPENNWDLNTNCDDVMCCLPLTCNPRGNLNSLVHFISDTLPRQVYLHLLLRLPSLYFSRIARIYEDAEVSRPDVQRMIDFCLAPRVHSASSPFPPGTHTHPGPILPFPEEWTTTNVPPALVRFKHSWEAFVDSLLREWKTFNLVSALLLSYVNISFNSGLDNWVDLWSSAILSMFQNTQMANDPVTRTAALFSLTCALMSLSYGCVYIVRFGTMRSMYKATRWAEEARKTTTFIWWNVWVLLAMPAVWLAWSMIFFIFAILSFVWRSGSSQDPPNPAPLPPKAALGPRIAITFLFVLGLLYFALIVKTLHNYGRTRNEDRQILNDNTGQSGRNTERHTDPEREDRGRERERGRTGRGGERGRDRVRNDARGRAGDRQGERPDGGALSAVTGLGLTGLDGQPIRPLPGGSLVEFPTEKDLN</sequence>
<evidence type="ECO:0000313" key="2">
    <source>
        <dbReference type="Proteomes" id="UP000790377"/>
    </source>
</evidence>
<reference evidence="1" key="1">
    <citation type="journal article" date="2021" name="New Phytol.">
        <title>Evolutionary innovations through gain and loss of genes in the ectomycorrhizal Boletales.</title>
        <authorList>
            <person name="Wu G."/>
            <person name="Miyauchi S."/>
            <person name="Morin E."/>
            <person name="Kuo A."/>
            <person name="Drula E."/>
            <person name="Varga T."/>
            <person name="Kohler A."/>
            <person name="Feng B."/>
            <person name="Cao Y."/>
            <person name="Lipzen A."/>
            <person name="Daum C."/>
            <person name="Hundley H."/>
            <person name="Pangilinan J."/>
            <person name="Johnson J."/>
            <person name="Barry K."/>
            <person name="LaButti K."/>
            <person name="Ng V."/>
            <person name="Ahrendt S."/>
            <person name="Min B."/>
            <person name="Choi I.G."/>
            <person name="Park H."/>
            <person name="Plett J.M."/>
            <person name="Magnuson J."/>
            <person name="Spatafora J.W."/>
            <person name="Nagy L.G."/>
            <person name="Henrissat B."/>
            <person name="Grigoriev I.V."/>
            <person name="Yang Z.L."/>
            <person name="Xu J."/>
            <person name="Martin F.M."/>
        </authorList>
    </citation>
    <scope>NUCLEOTIDE SEQUENCE</scope>
    <source>
        <strain evidence="1">ATCC 28755</strain>
    </source>
</reference>
<name>A0ACB8AU01_9AGAM</name>
<protein>
    <submittedName>
        <fullName evidence="1">Uncharacterized protein</fullName>
    </submittedName>
</protein>
<dbReference type="Proteomes" id="UP000790377">
    <property type="component" value="Unassembled WGS sequence"/>
</dbReference>
<accession>A0ACB8AU01</accession>
<proteinExistence type="predicted"/>
<keyword evidence="2" id="KW-1185">Reference proteome</keyword>